<dbReference type="PROSITE" id="PS00624">
    <property type="entry name" value="GMC_OXRED_2"/>
    <property type="match status" value="1"/>
</dbReference>
<reference evidence="9 10" key="1">
    <citation type="submission" date="2012-10" db="EMBL/GenBank/DDBJ databases">
        <title>The draft sequence of the Mycobacterium pheli genome.</title>
        <authorList>
            <person name="Pettersson B.M.F."/>
            <person name="Das S."/>
            <person name="Dasgupta S."/>
            <person name="Bhattacharya A."/>
            <person name="Kirsebom L.A."/>
        </authorList>
    </citation>
    <scope>NUCLEOTIDE SEQUENCE [LARGE SCALE GENOMIC DNA]</scope>
    <source>
        <strain evidence="9 10">CCUG 21000</strain>
    </source>
</reference>
<evidence type="ECO:0000256" key="2">
    <source>
        <dbReference type="ARBA" id="ARBA00010790"/>
    </source>
</evidence>
<gene>
    <name evidence="9" type="ORF">MPHL21000_22260</name>
</gene>
<dbReference type="Pfam" id="PF00732">
    <property type="entry name" value="GMC_oxred_N"/>
    <property type="match status" value="1"/>
</dbReference>
<dbReference type="AlphaFoldDB" id="A0A5N5URC4"/>
<dbReference type="PANTHER" id="PTHR11552">
    <property type="entry name" value="GLUCOSE-METHANOL-CHOLINE GMC OXIDOREDUCTASE"/>
    <property type="match status" value="1"/>
</dbReference>
<feature type="binding site" evidence="5">
    <location>
        <position position="216"/>
    </location>
    <ligand>
        <name>FAD</name>
        <dbReference type="ChEBI" id="CHEBI:57692"/>
    </ligand>
</feature>
<dbReference type="PANTHER" id="PTHR11552:SF147">
    <property type="entry name" value="CHOLINE DEHYDROGENASE, MITOCHONDRIAL"/>
    <property type="match status" value="1"/>
</dbReference>
<comment type="similarity">
    <text evidence="2 6">Belongs to the GMC oxidoreductase family.</text>
</comment>
<name>A0A5N5URC4_MYCPH</name>
<proteinExistence type="inferred from homology"/>
<dbReference type="InterPro" id="IPR012132">
    <property type="entry name" value="GMC_OxRdtase"/>
</dbReference>
<dbReference type="InterPro" id="IPR036188">
    <property type="entry name" value="FAD/NAD-bd_sf"/>
</dbReference>
<evidence type="ECO:0000256" key="3">
    <source>
        <dbReference type="ARBA" id="ARBA00022630"/>
    </source>
</evidence>
<feature type="binding site" evidence="5">
    <location>
        <begin position="90"/>
        <end position="93"/>
    </location>
    <ligand>
        <name>FAD</name>
        <dbReference type="ChEBI" id="CHEBI:57692"/>
    </ligand>
</feature>
<evidence type="ECO:0000256" key="1">
    <source>
        <dbReference type="ARBA" id="ARBA00001974"/>
    </source>
</evidence>
<dbReference type="SUPFAM" id="SSF51905">
    <property type="entry name" value="FAD/NAD(P)-binding domain"/>
    <property type="match status" value="1"/>
</dbReference>
<evidence type="ECO:0000313" key="9">
    <source>
        <dbReference type="EMBL" id="KAB7751908.1"/>
    </source>
</evidence>
<keyword evidence="4 5" id="KW-0274">FAD</keyword>
<dbReference type="GO" id="GO:0016614">
    <property type="term" value="F:oxidoreductase activity, acting on CH-OH group of donors"/>
    <property type="evidence" value="ECO:0007669"/>
    <property type="project" value="InterPro"/>
</dbReference>
<comment type="cofactor">
    <cofactor evidence="1 5">
        <name>FAD</name>
        <dbReference type="ChEBI" id="CHEBI:57692"/>
    </cofactor>
</comment>
<dbReference type="PROSITE" id="PS00623">
    <property type="entry name" value="GMC_OXRED_1"/>
    <property type="match status" value="1"/>
</dbReference>
<dbReference type="InterPro" id="IPR000172">
    <property type="entry name" value="GMC_OxRdtase_N"/>
</dbReference>
<dbReference type="Pfam" id="PF05199">
    <property type="entry name" value="GMC_oxred_C"/>
    <property type="match status" value="1"/>
</dbReference>
<dbReference type="Proteomes" id="UP000325690">
    <property type="component" value="Unassembled WGS sequence"/>
</dbReference>
<evidence type="ECO:0000256" key="6">
    <source>
        <dbReference type="RuleBase" id="RU003968"/>
    </source>
</evidence>
<dbReference type="GeneID" id="74304439"/>
<dbReference type="SUPFAM" id="SSF54373">
    <property type="entry name" value="FAD-linked reductases, C-terminal domain"/>
    <property type="match status" value="1"/>
</dbReference>
<dbReference type="InterPro" id="IPR007867">
    <property type="entry name" value="GMC_OxRtase_C"/>
</dbReference>
<dbReference type="PIRSF" id="PIRSF000137">
    <property type="entry name" value="Alcohol_oxidase"/>
    <property type="match status" value="1"/>
</dbReference>
<keyword evidence="3 6" id="KW-0285">Flavoprotein</keyword>
<keyword evidence="10" id="KW-1185">Reference proteome</keyword>
<dbReference type="Gene3D" id="3.30.560.10">
    <property type="entry name" value="Glucose Oxidase, domain 3"/>
    <property type="match status" value="1"/>
</dbReference>
<dbReference type="Gene3D" id="3.50.50.60">
    <property type="entry name" value="FAD/NAD(P)-binding domain"/>
    <property type="match status" value="1"/>
</dbReference>
<dbReference type="EMBL" id="ANBP01000053">
    <property type="protein sequence ID" value="KAB7751908.1"/>
    <property type="molecule type" value="Genomic_DNA"/>
</dbReference>
<accession>A0A5N5URC4</accession>
<comment type="caution">
    <text evidence="9">The sequence shown here is derived from an EMBL/GenBank/DDBJ whole genome shotgun (WGS) entry which is preliminary data.</text>
</comment>
<dbReference type="RefSeq" id="WP_061481035.1">
    <property type="nucleotide sequence ID" value="NZ_ANBO01000044.1"/>
</dbReference>
<protein>
    <submittedName>
        <fullName evidence="9">GMC oxidoreductase</fullName>
    </submittedName>
</protein>
<feature type="domain" description="Glucose-methanol-choline oxidoreductase N-terminal" evidence="7">
    <location>
        <begin position="80"/>
        <end position="103"/>
    </location>
</feature>
<evidence type="ECO:0000313" key="10">
    <source>
        <dbReference type="Proteomes" id="UP000325690"/>
    </source>
</evidence>
<feature type="domain" description="Glucose-methanol-choline oxidoreductase N-terminal" evidence="8">
    <location>
        <begin position="251"/>
        <end position="265"/>
    </location>
</feature>
<evidence type="ECO:0000259" key="8">
    <source>
        <dbReference type="PROSITE" id="PS00624"/>
    </source>
</evidence>
<organism evidence="9 10">
    <name type="scientific">Mycolicibacterium phlei DSM 43239 = CCUG 21000</name>
    <dbReference type="NCBI Taxonomy" id="1226750"/>
    <lineage>
        <taxon>Bacteria</taxon>
        <taxon>Bacillati</taxon>
        <taxon>Actinomycetota</taxon>
        <taxon>Actinomycetes</taxon>
        <taxon>Mycobacteriales</taxon>
        <taxon>Mycobacteriaceae</taxon>
        <taxon>Mycolicibacterium</taxon>
    </lineage>
</organism>
<sequence length="535" mass="57523">MADFDYIIVGAGSAGCVLANRLSADPRTSVLLLESGGKDRNPLIKIPKGFGKLLGDPKLTWHFPVRPIGPSHHVEAWVRGRTLGGSSAVNGMVYTRGHRADFDALEALGNPGWGWDTILPIYRSLENHELGADATRGAGGPLDVSVGPLPEACHEFVDAAVNFGWTVTDDLNATDTERIGPAVRTIKNGRRVSAAHAFLHPVRKRPNLTVAVNTTVDRILFEGDRAVGVQARTAQGRASYTAKRETILSLGSIATPRLLQLSGIGDSSELRRLGIDVRVDSPNVGRRMREHRCVALQYRLKRNLGYNRRLATAGQQALTAVQYLATRKGPLAGGAYDVVGFFKTSPELDHPDAQLLMAPFSALPFEAGDELGLEHEPGMQAIGYVLRPDSEGRVAITSADPDGPLDIEPNFLTSDHDRTVIAALFRTMRGVFEQSPIADLILNETRPGPAVRTNQEIVDAALDYGYCGYHAVGTCAMGPSDDDVVDPTLRVRGVDGLRAMDCSVMPTMVSGNLNAPAMAMAWRAADLILDSASVT</sequence>
<evidence type="ECO:0000256" key="4">
    <source>
        <dbReference type="ARBA" id="ARBA00022827"/>
    </source>
</evidence>
<evidence type="ECO:0000256" key="5">
    <source>
        <dbReference type="PIRSR" id="PIRSR000137-2"/>
    </source>
</evidence>
<evidence type="ECO:0000259" key="7">
    <source>
        <dbReference type="PROSITE" id="PS00623"/>
    </source>
</evidence>
<dbReference type="GO" id="GO:0050660">
    <property type="term" value="F:flavin adenine dinucleotide binding"/>
    <property type="evidence" value="ECO:0007669"/>
    <property type="project" value="InterPro"/>
</dbReference>